<dbReference type="RefSeq" id="WP_002961701.1">
    <property type="nucleotide sequence ID" value="NZ_CP029490.1"/>
</dbReference>
<organism evidence="2 3">
    <name type="scientific">Streptococcus sobrinus</name>
    <dbReference type="NCBI Taxonomy" id="1310"/>
    <lineage>
        <taxon>Bacteria</taxon>
        <taxon>Bacillati</taxon>
        <taxon>Bacillota</taxon>
        <taxon>Bacilli</taxon>
        <taxon>Lactobacillales</taxon>
        <taxon>Streptococcaceae</taxon>
        <taxon>Streptococcus</taxon>
    </lineage>
</organism>
<evidence type="ECO:0000256" key="1">
    <source>
        <dbReference type="SAM" id="Phobius"/>
    </source>
</evidence>
<keyword evidence="1" id="KW-0472">Membrane</keyword>
<dbReference type="EMBL" id="CP029490">
    <property type="protein sequence ID" value="AWN21622.1"/>
    <property type="molecule type" value="Genomic_DNA"/>
</dbReference>
<dbReference type="GeneID" id="93924827"/>
<accession>A0ABN5LNK1</accession>
<proteinExistence type="predicted"/>
<dbReference type="Proteomes" id="UP000245369">
    <property type="component" value="Chromosome"/>
</dbReference>
<sequence length="157" mass="17933">MNFIYTFAVFVVLAYIVQVILGLRQLKHFNRVYARLRKKGRVAIGRNSGRIKAGTIVMFAIDEEGKVLEGQKMQGVTVMAKFKSMPAYLGQDIHYFDHYNPLVRQENKLLQLAIEDARDVFLKTEAGVYHDAPRTSPFSDLGLRARLLLGHLKKHSQ</sequence>
<name>A0ABN5LNK1_9STRE</name>
<evidence type="ECO:0000313" key="3">
    <source>
        <dbReference type="Proteomes" id="UP000245369"/>
    </source>
</evidence>
<feature type="transmembrane region" description="Helical" evidence="1">
    <location>
        <begin position="6"/>
        <end position="23"/>
    </location>
</feature>
<gene>
    <name evidence="2" type="ORF">DK182_09965</name>
</gene>
<keyword evidence="3" id="KW-1185">Reference proteome</keyword>
<dbReference type="InterPro" id="IPR009693">
    <property type="entry name" value="Glucitol_operon_activator"/>
</dbReference>
<reference evidence="2 3" key="1">
    <citation type="submission" date="2018-05" db="EMBL/GenBank/DDBJ databases">
        <title>Complete genome sequences of Streptococcus sobrinus.</title>
        <authorList>
            <person name="Sales M."/>
            <person name="Jensen P.A."/>
        </authorList>
    </citation>
    <scope>NUCLEOTIDE SEQUENCE [LARGE SCALE GENOMIC DNA]</scope>
    <source>
        <strain evidence="2 3">SL1</strain>
    </source>
</reference>
<keyword evidence="1" id="KW-0812">Transmembrane</keyword>
<keyword evidence="1" id="KW-1133">Transmembrane helix</keyword>
<dbReference type="PIRSF" id="PIRSF011474">
    <property type="entry name" value="Glucitol_operon_activator"/>
    <property type="match status" value="1"/>
</dbReference>
<dbReference type="Pfam" id="PF06923">
    <property type="entry name" value="GutM"/>
    <property type="match status" value="1"/>
</dbReference>
<evidence type="ECO:0000313" key="2">
    <source>
        <dbReference type="EMBL" id="AWN21622.1"/>
    </source>
</evidence>
<protein>
    <submittedName>
        <fullName evidence="2">Transcriptional regulator</fullName>
    </submittedName>
</protein>